<protein>
    <submittedName>
        <fullName evidence="1">Uncharacterized protein</fullName>
    </submittedName>
</protein>
<gene>
    <name evidence="1" type="ORF">PTE31013_02170</name>
</gene>
<dbReference type="RefSeq" id="WP_150612804.1">
    <property type="nucleotide sequence ID" value="NZ_CABPRU010000004.1"/>
</dbReference>
<organism evidence="1 2">
    <name type="scientific">Pandoraea terrigena</name>
    <dbReference type="NCBI Taxonomy" id="2508292"/>
    <lineage>
        <taxon>Bacteria</taxon>
        <taxon>Pseudomonadati</taxon>
        <taxon>Pseudomonadota</taxon>
        <taxon>Betaproteobacteria</taxon>
        <taxon>Burkholderiales</taxon>
        <taxon>Burkholderiaceae</taxon>
        <taxon>Pandoraea</taxon>
    </lineage>
</organism>
<evidence type="ECO:0000313" key="1">
    <source>
        <dbReference type="EMBL" id="VVE01560.1"/>
    </source>
</evidence>
<evidence type="ECO:0000313" key="2">
    <source>
        <dbReference type="Proteomes" id="UP000334380"/>
    </source>
</evidence>
<dbReference type="EMBL" id="CABPRU010000004">
    <property type="protein sequence ID" value="VVE01560.1"/>
    <property type="molecule type" value="Genomic_DNA"/>
</dbReference>
<name>A0A5E4UT01_9BURK</name>
<sequence length="79" mass="9125">MRNTRYRKVLSPRDFVVVAPTGTAYFPPVSIEEARQMVAERSSPGETGWEIVPLWLWMQAKDYFAKRYPAIRRQGGVHA</sequence>
<keyword evidence="2" id="KW-1185">Reference proteome</keyword>
<accession>A0A5E4UT01</accession>
<proteinExistence type="predicted"/>
<dbReference type="AlphaFoldDB" id="A0A5E4UT01"/>
<reference evidence="1 2" key="1">
    <citation type="submission" date="2019-08" db="EMBL/GenBank/DDBJ databases">
        <authorList>
            <person name="Peeters C."/>
        </authorList>
    </citation>
    <scope>NUCLEOTIDE SEQUENCE [LARGE SCALE GENOMIC DNA]</scope>
    <source>
        <strain evidence="1 2">LMG 31013</strain>
    </source>
</reference>
<dbReference type="Proteomes" id="UP000334380">
    <property type="component" value="Unassembled WGS sequence"/>
</dbReference>